<dbReference type="Pfam" id="PF05193">
    <property type="entry name" value="Peptidase_M16_C"/>
    <property type="match status" value="1"/>
</dbReference>
<reference evidence="2" key="1">
    <citation type="submission" date="2023-08" db="EMBL/GenBank/DDBJ databases">
        <title>Genomic characterization of piscicolin 126 produced by Carnobacterium maltaromaticum CM22 strain isolated from salmon (Salmo salar).</title>
        <authorList>
            <person name="Gonzalez-Gragera E."/>
            <person name="Garcia-Lopez J.D."/>
            <person name="Teso-Perez C."/>
            <person name="Gimenez-Hernandez I."/>
            <person name="Peralta-Sanchez J.M."/>
            <person name="Valdivia E."/>
            <person name="Montalban-Lopez M."/>
            <person name="Martin-Platero A.M."/>
            <person name="Banos A."/>
            <person name="Martinez-Bueno M."/>
        </authorList>
    </citation>
    <scope>NUCLEOTIDE SEQUENCE</scope>
    <source>
        <strain evidence="2">CM22</strain>
    </source>
</reference>
<dbReference type="RefSeq" id="WP_322808734.1">
    <property type="nucleotide sequence ID" value="NZ_JAVBVO010000003.1"/>
</dbReference>
<feature type="domain" description="Peptidase M16 C-terminal" evidence="1">
    <location>
        <begin position="179"/>
        <end position="354"/>
    </location>
</feature>
<dbReference type="Gene3D" id="3.30.830.10">
    <property type="entry name" value="Metalloenzyme, LuxS/M16 peptidase-like"/>
    <property type="match status" value="2"/>
</dbReference>
<dbReference type="GO" id="GO:0046872">
    <property type="term" value="F:metal ion binding"/>
    <property type="evidence" value="ECO:0007669"/>
    <property type="project" value="InterPro"/>
</dbReference>
<dbReference type="AlphaFoldDB" id="A0AAW9K1V1"/>
<dbReference type="EMBL" id="JAVBVO010000003">
    <property type="protein sequence ID" value="MDZ5758309.1"/>
    <property type="molecule type" value="Genomic_DNA"/>
</dbReference>
<organism evidence="2 3">
    <name type="scientific">Carnobacterium maltaromaticum</name>
    <name type="common">Carnobacterium piscicola</name>
    <dbReference type="NCBI Taxonomy" id="2751"/>
    <lineage>
        <taxon>Bacteria</taxon>
        <taxon>Bacillati</taxon>
        <taxon>Bacillota</taxon>
        <taxon>Bacilli</taxon>
        <taxon>Lactobacillales</taxon>
        <taxon>Carnobacteriaceae</taxon>
        <taxon>Carnobacterium</taxon>
    </lineage>
</organism>
<proteinExistence type="predicted"/>
<accession>A0AAW9K1V1</accession>
<dbReference type="Proteomes" id="UP001290462">
    <property type="component" value="Unassembled WGS sequence"/>
</dbReference>
<protein>
    <submittedName>
        <fullName evidence="2">Pitrilysin family protein</fullName>
    </submittedName>
</protein>
<dbReference type="InterPro" id="IPR011249">
    <property type="entry name" value="Metalloenz_LuxS/M16"/>
</dbReference>
<sequence length="418" mass="47501">MTIQLEEGVHLHVIPTKKYKTVRFVLKFRAPIDAETITKRALLSSILETNSKKYPTQTQLRSELANLYGASFGLSVTKKGTQHIFTAGMNLVNEKYLSGEPAVLMNGIALLKEILLNPNAADGKFDEATFQREKENLFDYYESIFDDKQAYASLALQALYFENEDQKMPSIGTAEELEKITATSLYTYYQQLIKEDTIDIYVLGDVDALEMKAAFADFNFTPRKKATGSIYYKETLRNNSKSEVEKQEITQAKYNLAYETNGYYLEKDYFALQVFNGLFGGYPHSKLFMNVREKESLAYYASSSLDTFRGMMTVQTGIESSKVQQVSEIIALQLAEMQEGNFSEEAMNQTKEMLKNQILQSEDNSGALIERMYIYDVVDKKLSVEEWQNAIDAVKKEEIIAVANQVHLKATFFLTGEA</sequence>
<dbReference type="SUPFAM" id="SSF63411">
    <property type="entry name" value="LuxS/MPP-like metallohydrolase"/>
    <property type="match status" value="2"/>
</dbReference>
<name>A0AAW9K1V1_CARML</name>
<evidence type="ECO:0000313" key="3">
    <source>
        <dbReference type="Proteomes" id="UP001290462"/>
    </source>
</evidence>
<dbReference type="InterPro" id="IPR050361">
    <property type="entry name" value="MPP/UQCRC_Complex"/>
</dbReference>
<comment type="caution">
    <text evidence="2">The sequence shown here is derived from an EMBL/GenBank/DDBJ whole genome shotgun (WGS) entry which is preliminary data.</text>
</comment>
<dbReference type="PANTHER" id="PTHR11851:SF186">
    <property type="entry name" value="INACTIVE METALLOPROTEASE YMFF-RELATED"/>
    <property type="match status" value="1"/>
</dbReference>
<gene>
    <name evidence="2" type="ORF">RAK27_06505</name>
</gene>
<dbReference type="NCBIfam" id="NF047422">
    <property type="entry name" value="YfmF_fam"/>
    <property type="match status" value="1"/>
</dbReference>
<evidence type="ECO:0000259" key="1">
    <source>
        <dbReference type="Pfam" id="PF05193"/>
    </source>
</evidence>
<dbReference type="PANTHER" id="PTHR11851">
    <property type="entry name" value="METALLOPROTEASE"/>
    <property type="match status" value="1"/>
</dbReference>
<evidence type="ECO:0000313" key="2">
    <source>
        <dbReference type="EMBL" id="MDZ5758309.1"/>
    </source>
</evidence>
<dbReference type="InterPro" id="IPR007863">
    <property type="entry name" value="Peptidase_M16_C"/>
</dbReference>